<dbReference type="Pfam" id="PF09366">
    <property type="entry name" value="DUF1997"/>
    <property type="match status" value="1"/>
</dbReference>
<reference evidence="2 3" key="1">
    <citation type="journal article" date="2012" name="Genome Biol.">
        <title>The genome of the polar eukaryotic microalga coccomyxa subellipsoidea reveals traits of cold adaptation.</title>
        <authorList>
            <person name="Blanc G."/>
            <person name="Agarkova I."/>
            <person name="Grimwood J."/>
            <person name="Kuo A."/>
            <person name="Brueggeman A."/>
            <person name="Dunigan D."/>
            <person name="Gurnon J."/>
            <person name="Ladunga I."/>
            <person name="Lindquist E."/>
            <person name="Lucas S."/>
            <person name="Pangilinan J."/>
            <person name="Proschold T."/>
            <person name="Salamov A."/>
            <person name="Schmutz J."/>
            <person name="Weeks D."/>
            <person name="Yamada T."/>
            <person name="Claverie J.M."/>
            <person name="Grigoriev I."/>
            <person name="Van Etten J."/>
            <person name="Lomsadze A."/>
            <person name="Borodovsky M."/>
        </authorList>
    </citation>
    <scope>NUCLEOTIDE SEQUENCE [LARGE SCALE GENOMIC DNA]</scope>
    <source>
        <strain evidence="2 3">C-169</strain>
    </source>
</reference>
<feature type="region of interest" description="Disordered" evidence="1">
    <location>
        <begin position="60"/>
        <end position="83"/>
    </location>
</feature>
<dbReference type="AlphaFoldDB" id="I0Z4N1"/>
<dbReference type="KEGG" id="csl:COCSUDRAFT_28145"/>
<name>I0Z4N1_COCSC</name>
<comment type="caution">
    <text evidence="2">The sequence shown here is derived from an EMBL/GenBank/DDBJ whole genome shotgun (WGS) entry which is preliminary data.</text>
</comment>
<dbReference type="Proteomes" id="UP000007264">
    <property type="component" value="Unassembled WGS sequence"/>
</dbReference>
<protein>
    <submittedName>
        <fullName evidence="2">Uncharacterized protein</fullName>
    </submittedName>
</protein>
<dbReference type="OrthoDB" id="426136at2759"/>
<sequence length="269" mass="29761">MLPKIDLAHHNPLLRVGYQVTCHSCIVYRSRSQQLHRLGNVQQRDRRCIDWSVTAIQVHERRSNTNSEAAPKHETEADLPSTSASRRVAVLKAQKSAALALREGPRPLASQYSVLDAKRIERIDDATFRCYVGGLKLFNFSIDPVLTVSVTVTERGPTVKLLSTKLEGSPAVVAANDKFTATMKNDVRWSSGPAPDLLELGSDTSIQVALEVPGWFRMVPVSAIERTGCSVMQRVLDKMVPRFLNQLQADYELWASGDGSRKPIGTGQL</sequence>
<proteinExistence type="predicted"/>
<dbReference type="RefSeq" id="XP_005650144.1">
    <property type="nucleotide sequence ID" value="XM_005650087.1"/>
</dbReference>
<evidence type="ECO:0000313" key="3">
    <source>
        <dbReference type="Proteomes" id="UP000007264"/>
    </source>
</evidence>
<dbReference type="PANTHER" id="PTHR34131:SF3">
    <property type="entry name" value="(RAP ANNOTATION RELEASE2) GALACTOSE-BINDING LIKE DOMAIN CONTAINING PROTEIN"/>
    <property type="match status" value="1"/>
</dbReference>
<evidence type="ECO:0000256" key="1">
    <source>
        <dbReference type="SAM" id="MobiDB-lite"/>
    </source>
</evidence>
<gene>
    <name evidence="2" type="ORF">COCSUDRAFT_28145</name>
</gene>
<dbReference type="EMBL" id="AGSI01000004">
    <property type="protein sequence ID" value="EIE25600.1"/>
    <property type="molecule type" value="Genomic_DNA"/>
</dbReference>
<dbReference type="PANTHER" id="PTHR34131">
    <property type="entry name" value="(RAP ANNOTATION RELEASE2) GALACTOSE-BINDING LIKE DOMAIN CONTAINING PROTEIN"/>
    <property type="match status" value="1"/>
</dbReference>
<dbReference type="eggNOG" id="ENOG502QTF3">
    <property type="taxonomic scope" value="Eukaryota"/>
</dbReference>
<keyword evidence="3" id="KW-1185">Reference proteome</keyword>
<dbReference type="InterPro" id="IPR018971">
    <property type="entry name" value="DUF1997"/>
</dbReference>
<accession>I0Z4N1</accession>
<organism evidence="2 3">
    <name type="scientific">Coccomyxa subellipsoidea (strain C-169)</name>
    <name type="common">Green microalga</name>
    <dbReference type="NCBI Taxonomy" id="574566"/>
    <lineage>
        <taxon>Eukaryota</taxon>
        <taxon>Viridiplantae</taxon>
        <taxon>Chlorophyta</taxon>
        <taxon>core chlorophytes</taxon>
        <taxon>Trebouxiophyceae</taxon>
        <taxon>Trebouxiophyceae incertae sedis</taxon>
        <taxon>Coccomyxaceae</taxon>
        <taxon>Coccomyxa</taxon>
        <taxon>Coccomyxa subellipsoidea</taxon>
    </lineage>
</organism>
<dbReference type="GeneID" id="17043602"/>
<evidence type="ECO:0000313" key="2">
    <source>
        <dbReference type="EMBL" id="EIE25600.1"/>
    </source>
</evidence>